<evidence type="ECO:0000313" key="5">
    <source>
        <dbReference type="EMBL" id="MCH6264000.1"/>
    </source>
</evidence>
<keyword evidence="6" id="KW-1185">Reference proteome</keyword>
<dbReference type="Pfam" id="PF13193">
    <property type="entry name" value="AMP-binding_C"/>
    <property type="match status" value="1"/>
</dbReference>
<dbReference type="EMBL" id="JAGYPE020000001">
    <property type="protein sequence ID" value="MCH6264000.1"/>
    <property type="molecule type" value="Genomic_DNA"/>
</dbReference>
<comment type="similarity">
    <text evidence="1">Belongs to the ATP-dependent AMP-binding enzyme family.</text>
</comment>
<reference evidence="5 6" key="1">
    <citation type="submission" date="2022-03" db="EMBL/GenBank/DDBJ databases">
        <title>Novel Bacillus species.</title>
        <authorList>
            <person name="Liu G."/>
        </authorList>
    </citation>
    <scope>NUCLEOTIDE SEQUENCE [LARGE SCALE GENOMIC DNA]</scope>
    <source>
        <strain evidence="5 6">FJAT-50051</strain>
    </source>
</reference>
<protein>
    <submittedName>
        <fullName evidence="5">Long-chain fatty acid--CoA ligase</fullName>
    </submittedName>
</protein>
<evidence type="ECO:0000259" key="4">
    <source>
        <dbReference type="Pfam" id="PF13193"/>
    </source>
</evidence>
<dbReference type="InterPro" id="IPR000873">
    <property type="entry name" value="AMP-dep_synth/lig_dom"/>
</dbReference>
<organism evidence="5 6">
    <name type="scientific">Neobacillus citreus</name>
    <dbReference type="NCBI Taxonomy" id="2833578"/>
    <lineage>
        <taxon>Bacteria</taxon>
        <taxon>Bacillati</taxon>
        <taxon>Bacillota</taxon>
        <taxon>Bacilli</taxon>
        <taxon>Bacillales</taxon>
        <taxon>Bacillaceae</taxon>
        <taxon>Neobacillus</taxon>
    </lineage>
</organism>
<dbReference type="GO" id="GO:0016878">
    <property type="term" value="F:acid-thiol ligase activity"/>
    <property type="evidence" value="ECO:0007669"/>
    <property type="project" value="UniProtKB-ARBA"/>
</dbReference>
<dbReference type="PANTHER" id="PTHR43767:SF1">
    <property type="entry name" value="NONRIBOSOMAL PEPTIDE SYNTHASE PES1 (EUROFUNG)-RELATED"/>
    <property type="match status" value="1"/>
</dbReference>
<dbReference type="FunFam" id="3.30.300.30:FF:000008">
    <property type="entry name" value="2,3-dihydroxybenzoate-AMP ligase"/>
    <property type="match status" value="1"/>
</dbReference>
<comment type="caution">
    <text evidence="5">The sequence shown here is derived from an EMBL/GenBank/DDBJ whole genome shotgun (WGS) entry which is preliminary data.</text>
</comment>
<evidence type="ECO:0000313" key="6">
    <source>
        <dbReference type="Proteomes" id="UP000677265"/>
    </source>
</evidence>
<dbReference type="InterPro" id="IPR050237">
    <property type="entry name" value="ATP-dep_AMP-bd_enzyme"/>
</dbReference>
<proteinExistence type="inferred from homology"/>
<accession>A0A9J6MKC8</accession>
<gene>
    <name evidence="5" type="ORF">KHB02_000480</name>
</gene>
<dbReference type="Gene3D" id="3.30.300.30">
    <property type="match status" value="1"/>
</dbReference>
<dbReference type="InterPro" id="IPR045851">
    <property type="entry name" value="AMP-bd_C_sf"/>
</dbReference>
<name>A0A9J6MKC8_9BACI</name>
<feature type="domain" description="AMP-dependent synthetase/ligase" evidence="3">
    <location>
        <begin position="32"/>
        <end position="395"/>
    </location>
</feature>
<keyword evidence="2 5" id="KW-0436">Ligase</keyword>
<dbReference type="PANTHER" id="PTHR43767">
    <property type="entry name" value="LONG-CHAIN-FATTY-ACID--COA LIGASE"/>
    <property type="match status" value="1"/>
</dbReference>
<dbReference type="InterPro" id="IPR025110">
    <property type="entry name" value="AMP-bd_C"/>
</dbReference>
<evidence type="ECO:0000256" key="2">
    <source>
        <dbReference type="ARBA" id="ARBA00022598"/>
    </source>
</evidence>
<dbReference type="SUPFAM" id="SSF56801">
    <property type="entry name" value="Acetyl-CoA synthetase-like"/>
    <property type="match status" value="1"/>
</dbReference>
<dbReference type="FunFam" id="3.40.50.12780:FF:000003">
    <property type="entry name" value="Long-chain-fatty-acid--CoA ligase FadD"/>
    <property type="match status" value="1"/>
</dbReference>
<feature type="domain" description="AMP-binding enzyme C-terminal" evidence="4">
    <location>
        <begin position="445"/>
        <end position="520"/>
    </location>
</feature>
<dbReference type="InterPro" id="IPR042099">
    <property type="entry name" value="ANL_N_sf"/>
</dbReference>
<dbReference type="Gene3D" id="3.40.50.12780">
    <property type="entry name" value="N-terminal domain of ligase-like"/>
    <property type="match status" value="1"/>
</dbReference>
<dbReference type="CDD" id="cd05936">
    <property type="entry name" value="FC-FACS_FadD_like"/>
    <property type="match status" value="1"/>
</dbReference>
<evidence type="ECO:0000256" key="1">
    <source>
        <dbReference type="ARBA" id="ARBA00006432"/>
    </source>
</evidence>
<dbReference type="Proteomes" id="UP000677265">
    <property type="component" value="Unassembled WGS sequence"/>
</dbReference>
<dbReference type="Pfam" id="PF00501">
    <property type="entry name" value="AMP-binding"/>
    <property type="match status" value="1"/>
</dbReference>
<dbReference type="AlphaFoldDB" id="A0A9J6MKC8"/>
<evidence type="ECO:0000259" key="3">
    <source>
        <dbReference type="Pfam" id="PF00501"/>
    </source>
</evidence>
<sequence length="534" mass="59564">MQIQHKRPWLGHYPETAVSSIEFPEMSLYTFLDHTAEKYPENTAIIYENEKLTYHDLKDKVDRLAAAWKELGAAKGDRLGLMVGNHPIYVVSYYAALKLGMIVVQINPHYTPRELLEIFNDSETAYLVAEPDGLEKIVKICEIYSFKKIFSAGDSQTNDIPTISELIESAVPLKETCSISAKKDIAVIQYTGGTTGKKKGAMLTHFNLSANVLQSKVLYGSKMVYGQEIILTATPLYHVYGMTSGMNLPIYLGAAILLVNRFELEKVLRLIQTYRPTFFPGVPKMYNAFANYPEIDQYDLTCFKVCTSGSAPLPIEIMKKLKDLTGVPIGEGYGLSETSPTTHRNPPDGVSKIGSIGIPLPATDCRIVDENGVDVPEKTVGEILIKGPQVMLGYWNKPEETAQALKDGWLYTGDLATMDDEGYFYIVGRKKEMVIVGGFNVYPQEVEGVLYEHPAVLEAAVVGIPDKEAGEIVKAYIVPKAGKDIDIQELKEHCYQNLTRYKVPKQFEIRESLPRNTVGKLLKRILVEEEAKKA</sequence>